<evidence type="ECO:0000313" key="2">
    <source>
        <dbReference type="EMBL" id="CAJ2505579.1"/>
    </source>
</evidence>
<feature type="signal peptide" evidence="1">
    <location>
        <begin position="1"/>
        <end position="19"/>
    </location>
</feature>
<dbReference type="AlphaFoldDB" id="A0AAI8YI34"/>
<feature type="chain" id="PRO_5042551395" evidence="1">
    <location>
        <begin position="20"/>
        <end position="244"/>
    </location>
</feature>
<keyword evidence="3" id="KW-1185">Reference proteome</keyword>
<organism evidence="2 3">
    <name type="scientific">Anthostomella pinea</name>
    <dbReference type="NCBI Taxonomy" id="933095"/>
    <lineage>
        <taxon>Eukaryota</taxon>
        <taxon>Fungi</taxon>
        <taxon>Dikarya</taxon>
        <taxon>Ascomycota</taxon>
        <taxon>Pezizomycotina</taxon>
        <taxon>Sordariomycetes</taxon>
        <taxon>Xylariomycetidae</taxon>
        <taxon>Xylariales</taxon>
        <taxon>Xylariaceae</taxon>
        <taxon>Anthostomella</taxon>
    </lineage>
</organism>
<comment type="caution">
    <text evidence="2">The sequence shown here is derived from an EMBL/GenBank/DDBJ whole genome shotgun (WGS) entry which is preliminary data.</text>
</comment>
<evidence type="ECO:0000256" key="1">
    <source>
        <dbReference type="SAM" id="SignalP"/>
    </source>
</evidence>
<accession>A0AAI8YI34</accession>
<protein>
    <submittedName>
        <fullName evidence="2">Uu.00g129730.m01.CDS01</fullName>
    </submittedName>
</protein>
<evidence type="ECO:0000313" key="3">
    <source>
        <dbReference type="Proteomes" id="UP001295740"/>
    </source>
</evidence>
<gene>
    <name evidence="2" type="ORF">KHLLAP_LOCUS6047</name>
</gene>
<name>A0AAI8YI34_9PEZI</name>
<sequence>MHPAFYIFTLLGAFALSSESPWSNENCKVCASCQLPQDPDAVPKEEAISSYPSSSWLLATCNGIESMLDLDDCLSVNDHGQLILQDKGQLSAHKSPQHSCSPCCSYGLTADESELLAGCNGLETSSLPLSQAVNITAANIMTCLNHTGTVVPNTDPATTEHRELVRGMQANTTTISNTPNTTTSSTPAPLDAPSSMLTSVSNIDAPATGCASVPTRAFRPPNSTGSICDNTTITQVPVTGGEAE</sequence>
<proteinExistence type="predicted"/>
<dbReference type="EMBL" id="CAUWAG010000007">
    <property type="protein sequence ID" value="CAJ2505579.1"/>
    <property type="molecule type" value="Genomic_DNA"/>
</dbReference>
<keyword evidence="1" id="KW-0732">Signal</keyword>
<dbReference type="Proteomes" id="UP001295740">
    <property type="component" value="Unassembled WGS sequence"/>
</dbReference>
<reference evidence="2" key="1">
    <citation type="submission" date="2023-10" db="EMBL/GenBank/DDBJ databases">
        <authorList>
            <person name="Hackl T."/>
        </authorList>
    </citation>
    <scope>NUCLEOTIDE SEQUENCE</scope>
</reference>